<name>A0ABD1Y977_9MARC</name>
<dbReference type="Proteomes" id="UP001605036">
    <property type="component" value="Unassembled WGS sequence"/>
</dbReference>
<organism evidence="1 2">
    <name type="scientific">Riccia fluitans</name>
    <dbReference type="NCBI Taxonomy" id="41844"/>
    <lineage>
        <taxon>Eukaryota</taxon>
        <taxon>Viridiplantae</taxon>
        <taxon>Streptophyta</taxon>
        <taxon>Embryophyta</taxon>
        <taxon>Marchantiophyta</taxon>
        <taxon>Marchantiopsida</taxon>
        <taxon>Marchantiidae</taxon>
        <taxon>Marchantiales</taxon>
        <taxon>Ricciaceae</taxon>
        <taxon>Riccia</taxon>
    </lineage>
</organism>
<proteinExistence type="predicted"/>
<dbReference type="AlphaFoldDB" id="A0ABD1Y977"/>
<evidence type="ECO:0000313" key="2">
    <source>
        <dbReference type="Proteomes" id="UP001605036"/>
    </source>
</evidence>
<sequence>MGPIKKPGLLLASQVFSTPALLPPRLSIFPHIHPHPQRHNFQHTAHVAGYCGGRTLRRSTKTRRPAAFSPSNTCCAYPNALSWRFANHRDRWVVTPIDFLSPLFSAYLGQSCSSKATISRSVFCFNFIAAVGG</sequence>
<gene>
    <name evidence="1" type="ORF">R1flu_003513</name>
</gene>
<protein>
    <submittedName>
        <fullName evidence="1">Uncharacterized protein</fullName>
    </submittedName>
</protein>
<comment type="caution">
    <text evidence="1">The sequence shown here is derived from an EMBL/GenBank/DDBJ whole genome shotgun (WGS) entry which is preliminary data.</text>
</comment>
<dbReference type="EMBL" id="JBHFFA010000006">
    <property type="protein sequence ID" value="KAL2623308.1"/>
    <property type="molecule type" value="Genomic_DNA"/>
</dbReference>
<evidence type="ECO:0000313" key="1">
    <source>
        <dbReference type="EMBL" id="KAL2623308.1"/>
    </source>
</evidence>
<reference evidence="1 2" key="1">
    <citation type="submission" date="2024-09" db="EMBL/GenBank/DDBJ databases">
        <title>Chromosome-scale assembly of Riccia fluitans.</title>
        <authorList>
            <person name="Paukszto L."/>
            <person name="Sawicki J."/>
            <person name="Karawczyk K."/>
            <person name="Piernik-Szablinska J."/>
            <person name="Szczecinska M."/>
            <person name="Mazdziarz M."/>
        </authorList>
    </citation>
    <scope>NUCLEOTIDE SEQUENCE [LARGE SCALE GENOMIC DNA]</scope>
    <source>
        <strain evidence="1">Rf_01</strain>
        <tissue evidence="1">Aerial parts of the thallus</tissue>
    </source>
</reference>
<keyword evidence="2" id="KW-1185">Reference proteome</keyword>
<accession>A0ABD1Y977</accession>